<gene>
    <name evidence="1" type="ORF">MCHLO_03219</name>
</gene>
<name>A0ABQ0L5G6_MYCCL</name>
<proteinExistence type="predicted"/>
<organism evidence="1 2">
    <name type="scientific">Mycena chlorophos</name>
    <name type="common">Agaric fungus</name>
    <name type="synonym">Agaricus chlorophos</name>
    <dbReference type="NCBI Taxonomy" id="658473"/>
    <lineage>
        <taxon>Eukaryota</taxon>
        <taxon>Fungi</taxon>
        <taxon>Dikarya</taxon>
        <taxon>Basidiomycota</taxon>
        <taxon>Agaricomycotina</taxon>
        <taxon>Agaricomycetes</taxon>
        <taxon>Agaricomycetidae</taxon>
        <taxon>Agaricales</taxon>
        <taxon>Marasmiineae</taxon>
        <taxon>Mycenaceae</taxon>
        <taxon>Mycena</taxon>
    </lineage>
</organism>
<dbReference type="EMBL" id="DF841649">
    <property type="protein sequence ID" value="GAT45654.1"/>
    <property type="molecule type" value="Genomic_DNA"/>
</dbReference>
<evidence type="ECO:0000313" key="2">
    <source>
        <dbReference type="Proteomes" id="UP000815677"/>
    </source>
</evidence>
<dbReference type="Proteomes" id="UP000815677">
    <property type="component" value="Unassembled WGS sequence"/>
</dbReference>
<reference evidence="1" key="1">
    <citation type="submission" date="2014-09" db="EMBL/GenBank/DDBJ databases">
        <title>Genome sequence of the luminous mushroom Mycena chlorophos for searching fungal bioluminescence genes.</title>
        <authorList>
            <person name="Tanaka Y."/>
            <person name="Kasuga D."/>
            <person name="Oba Y."/>
            <person name="Hase S."/>
            <person name="Sato K."/>
            <person name="Oba Y."/>
            <person name="Sakakibara Y."/>
        </authorList>
    </citation>
    <scope>NUCLEOTIDE SEQUENCE</scope>
</reference>
<evidence type="ECO:0000313" key="1">
    <source>
        <dbReference type="EMBL" id="GAT45654.1"/>
    </source>
</evidence>
<accession>A0ABQ0L5G6</accession>
<keyword evidence="2" id="KW-1185">Reference proteome</keyword>
<sequence>MFSRTNHDIFLVLPLHFPEPSVPRRRDRICNTAVTRPVTWSLRTRANASAGSALGQPDSEMEDDVRVVTQFLVNTARCPHSATTPLPQQPSVTLLPRVRSRAPATRTHALAGQQGCAMRTAFAPRLLSVRVYDCSAVPSAHADTLPPPTNPRFTLLVHSRPPTTYSRSKKAHHVTCHKPAIFVLDIAQRALPLRL</sequence>
<protein>
    <submittedName>
        <fullName evidence="1">Uncharacterized protein</fullName>
    </submittedName>
</protein>